<dbReference type="Proteomes" id="UP000527355">
    <property type="component" value="Unassembled WGS sequence"/>
</dbReference>
<keyword evidence="1" id="KW-1133">Transmembrane helix</keyword>
<keyword evidence="1" id="KW-0472">Membrane</keyword>
<evidence type="ECO:0000313" key="3">
    <source>
        <dbReference type="Proteomes" id="UP000527355"/>
    </source>
</evidence>
<evidence type="ECO:0000313" key="2">
    <source>
        <dbReference type="EMBL" id="KAF6285996.1"/>
    </source>
</evidence>
<accession>A0A7J7SBZ2</accession>
<keyword evidence="1" id="KW-0812">Transmembrane</keyword>
<organism evidence="2 3">
    <name type="scientific">Myotis myotis</name>
    <name type="common">Greater mouse-eared bat</name>
    <name type="synonym">Vespertilio myotis</name>
    <dbReference type="NCBI Taxonomy" id="51298"/>
    <lineage>
        <taxon>Eukaryota</taxon>
        <taxon>Metazoa</taxon>
        <taxon>Chordata</taxon>
        <taxon>Craniata</taxon>
        <taxon>Vertebrata</taxon>
        <taxon>Euteleostomi</taxon>
        <taxon>Mammalia</taxon>
        <taxon>Eutheria</taxon>
        <taxon>Laurasiatheria</taxon>
        <taxon>Chiroptera</taxon>
        <taxon>Yangochiroptera</taxon>
        <taxon>Vespertilionidae</taxon>
        <taxon>Myotis</taxon>
    </lineage>
</organism>
<feature type="transmembrane region" description="Helical" evidence="1">
    <location>
        <begin position="25"/>
        <end position="48"/>
    </location>
</feature>
<keyword evidence="3" id="KW-1185">Reference proteome</keyword>
<dbReference type="EMBL" id="JABWUV010000019">
    <property type="protein sequence ID" value="KAF6285996.1"/>
    <property type="molecule type" value="Genomic_DNA"/>
</dbReference>
<gene>
    <name evidence="2" type="ORF">mMyoMyo1_009546</name>
</gene>
<reference evidence="2 3" key="1">
    <citation type="journal article" date="2020" name="Nature">
        <title>Six reference-quality genomes reveal evolution of bat adaptations.</title>
        <authorList>
            <person name="Jebb D."/>
            <person name="Huang Z."/>
            <person name="Pippel M."/>
            <person name="Hughes G.M."/>
            <person name="Lavrichenko K."/>
            <person name="Devanna P."/>
            <person name="Winkler S."/>
            <person name="Jermiin L.S."/>
            <person name="Skirmuntt E.C."/>
            <person name="Katzourakis A."/>
            <person name="Burkitt-Gray L."/>
            <person name="Ray D.A."/>
            <person name="Sullivan K.A.M."/>
            <person name="Roscito J.G."/>
            <person name="Kirilenko B.M."/>
            <person name="Davalos L.M."/>
            <person name="Corthals A.P."/>
            <person name="Power M.L."/>
            <person name="Jones G."/>
            <person name="Ransome R.D."/>
            <person name="Dechmann D.K.N."/>
            <person name="Locatelli A.G."/>
            <person name="Puechmaille S.J."/>
            <person name="Fedrigo O."/>
            <person name="Jarvis E.D."/>
            <person name="Hiller M."/>
            <person name="Vernes S.C."/>
            <person name="Myers E.W."/>
            <person name="Teeling E.C."/>
        </authorList>
    </citation>
    <scope>NUCLEOTIDE SEQUENCE [LARGE SCALE GENOMIC DNA]</scope>
    <source>
        <strain evidence="2">MMyoMyo1</strain>
        <tissue evidence="2">Flight muscle</tissue>
    </source>
</reference>
<proteinExistence type="predicted"/>
<name>A0A7J7SBZ2_MYOMY</name>
<protein>
    <submittedName>
        <fullName evidence="2">Uncharacterized protein</fullName>
    </submittedName>
</protein>
<sequence>MGDATHAPKVFGCSLPTRPALPLRFISLFLVSVSPGLFCSSLFFLLSISSLESICKEKLPFLPTYPFLYSMVISVNSRASVCSVRLQPSAAPARAPGPVQRQGEGLTGHMIGRRPGSFLKGPTSCPFKGPEPVTWLRPGDGLIDDRSIDRLRNYDSVFMIHEGTRRGPSGPGPHRLPSLSPAARREVGLTAPGVSPSRETCVFWPQLLGVAVTQRAPVLGNVAQSQAGLPGEGCLCLRNPQMSRSGPSCLG</sequence>
<evidence type="ECO:0000256" key="1">
    <source>
        <dbReference type="SAM" id="Phobius"/>
    </source>
</evidence>
<comment type="caution">
    <text evidence="2">The sequence shown here is derived from an EMBL/GenBank/DDBJ whole genome shotgun (WGS) entry which is preliminary data.</text>
</comment>
<dbReference type="AlphaFoldDB" id="A0A7J7SBZ2"/>